<evidence type="ECO:0000256" key="7">
    <source>
        <dbReference type="ARBA" id="ARBA00023170"/>
    </source>
</evidence>
<keyword evidence="5" id="KW-0297">G-protein coupled receptor</keyword>
<dbReference type="Gene3D" id="1.20.1070.10">
    <property type="entry name" value="Rhodopsin 7-helix transmembrane proteins"/>
    <property type="match status" value="1"/>
</dbReference>
<keyword evidence="6 9" id="KW-0472">Membrane</keyword>
<keyword evidence="4 9" id="KW-1133">Transmembrane helix</keyword>
<evidence type="ECO:0000256" key="4">
    <source>
        <dbReference type="ARBA" id="ARBA00022989"/>
    </source>
</evidence>
<dbReference type="EMBL" id="AMQN01011099">
    <property type="status" value="NOT_ANNOTATED_CDS"/>
    <property type="molecule type" value="Genomic_DNA"/>
</dbReference>
<dbReference type="AlphaFoldDB" id="R7U1F5"/>
<evidence type="ECO:0000256" key="9">
    <source>
        <dbReference type="SAM" id="Phobius"/>
    </source>
</evidence>
<keyword evidence="8" id="KW-0807">Transducer</keyword>
<dbReference type="InterPro" id="IPR017452">
    <property type="entry name" value="GPCR_Rhodpsn_7TM"/>
</dbReference>
<evidence type="ECO:0000313" key="13">
    <source>
        <dbReference type="Proteomes" id="UP000014760"/>
    </source>
</evidence>
<dbReference type="EnsemblMetazoa" id="CapteT215668">
    <property type="protein sequence ID" value="CapteP215668"/>
    <property type="gene ID" value="CapteG215668"/>
</dbReference>
<feature type="domain" description="G-protein coupled receptors family 1 profile" evidence="10">
    <location>
        <begin position="56"/>
        <end position="147"/>
    </location>
</feature>
<dbReference type="EMBL" id="KB308685">
    <property type="protein sequence ID" value="ELT97025.1"/>
    <property type="molecule type" value="Genomic_DNA"/>
</dbReference>
<dbReference type="SUPFAM" id="SSF81321">
    <property type="entry name" value="Family A G protein-coupled receptor-like"/>
    <property type="match status" value="1"/>
</dbReference>
<dbReference type="GO" id="GO:0004930">
    <property type="term" value="F:G protein-coupled receptor activity"/>
    <property type="evidence" value="ECO:0007669"/>
    <property type="project" value="UniProtKB-KW"/>
</dbReference>
<dbReference type="GO" id="GO:0005886">
    <property type="term" value="C:plasma membrane"/>
    <property type="evidence" value="ECO:0007669"/>
    <property type="project" value="UniProtKB-SubCell"/>
</dbReference>
<dbReference type="Pfam" id="PF00001">
    <property type="entry name" value="7tm_1"/>
    <property type="match status" value="1"/>
</dbReference>
<feature type="transmembrane region" description="Helical" evidence="9">
    <location>
        <begin position="21"/>
        <end position="41"/>
    </location>
</feature>
<organism evidence="11">
    <name type="scientific">Capitella teleta</name>
    <name type="common">Polychaete worm</name>
    <dbReference type="NCBI Taxonomy" id="283909"/>
    <lineage>
        <taxon>Eukaryota</taxon>
        <taxon>Metazoa</taxon>
        <taxon>Spiralia</taxon>
        <taxon>Lophotrochozoa</taxon>
        <taxon>Annelida</taxon>
        <taxon>Polychaeta</taxon>
        <taxon>Sedentaria</taxon>
        <taxon>Scolecida</taxon>
        <taxon>Capitellidae</taxon>
        <taxon>Capitella</taxon>
    </lineage>
</organism>
<reference evidence="11 13" key="2">
    <citation type="journal article" date="2013" name="Nature">
        <title>Insights into bilaterian evolution from three spiralian genomes.</title>
        <authorList>
            <person name="Simakov O."/>
            <person name="Marletaz F."/>
            <person name="Cho S.J."/>
            <person name="Edsinger-Gonzales E."/>
            <person name="Havlak P."/>
            <person name="Hellsten U."/>
            <person name="Kuo D.H."/>
            <person name="Larsson T."/>
            <person name="Lv J."/>
            <person name="Arendt D."/>
            <person name="Savage R."/>
            <person name="Osoegawa K."/>
            <person name="de Jong P."/>
            <person name="Grimwood J."/>
            <person name="Chapman J.A."/>
            <person name="Shapiro H."/>
            <person name="Aerts A."/>
            <person name="Otillar R.P."/>
            <person name="Terry A.Y."/>
            <person name="Boore J.L."/>
            <person name="Grigoriev I.V."/>
            <person name="Lindberg D.R."/>
            <person name="Seaver E.C."/>
            <person name="Weisblat D.A."/>
            <person name="Putnam N.H."/>
            <person name="Rokhsar D.S."/>
        </authorList>
    </citation>
    <scope>NUCLEOTIDE SEQUENCE</scope>
    <source>
        <strain evidence="11 13">I ESC-2004</strain>
    </source>
</reference>
<evidence type="ECO:0000259" key="10">
    <source>
        <dbReference type="PROSITE" id="PS50262"/>
    </source>
</evidence>
<accession>R7U1F5</accession>
<dbReference type="HOGENOM" id="CLU_1769838_0_0_1"/>
<keyword evidence="13" id="KW-1185">Reference proteome</keyword>
<protein>
    <recommendedName>
        <fullName evidence="10">G-protein coupled receptors family 1 profile domain-containing protein</fullName>
    </recommendedName>
</protein>
<evidence type="ECO:0000313" key="11">
    <source>
        <dbReference type="EMBL" id="ELT97025.1"/>
    </source>
</evidence>
<feature type="transmembrane region" description="Helical" evidence="9">
    <location>
        <begin position="47"/>
        <end position="65"/>
    </location>
</feature>
<feature type="transmembrane region" description="Helical" evidence="9">
    <location>
        <begin position="121"/>
        <end position="140"/>
    </location>
</feature>
<dbReference type="InterPro" id="IPR000276">
    <property type="entry name" value="GPCR_Rhodpsn"/>
</dbReference>
<gene>
    <name evidence="11" type="ORF">CAPTEDRAFT_215668</name>
</gene>
<dbReference type="PROSITE" id="PS50262">
    <property type="entry name" value="G_PROTEIN_RECEP_F1_2"/>
    <property type="match status" value="1"/>
</dbReference>
<evidence type="ECO:0000256" key="2">
    <source>
        <dbReference type="ARBA" id="ARBA00022475"/>
    </source>
</evidence>
<dbReference type="Proteomes" id="UP000014760">
    <property type="component" value="Unassembled WGS sequence"/>
</dbReference>
<feature type="transmembrane region" description="Helical" evidence="9">
    <location>
        <begin position="77"/>
        <end position="101"/>
    </location>
</feature>
<keyword evidence="3 9" id="KW-0812">Transmembrane</keyword>
<name>R7U1F5_CAPTE</name>
<evidence type="ECO:0000256" key="1">
    <source>
        <dbReference type="ARBA" id="ARBA00004651"/>
    </source>
</evidence>
<keyword evidence="2" id="KW-1003">Cell membrane</keyword>
<evidence type="ECO:0000256" key="5">
    <source>
        <dbReference type="ARBA" id="ARBA00023040"/>
    </source>
</evidence>
<dbReference type="STRING" id="283909.R7U1F5"/>
<dbReference type="PANTHER" id="PTHR24248">
    <property type="entry name" value="ADRENERGIC RECEPTOR-RELATED G-PROTEIN COUPLED RECEPTOR"/>
    <property type="match status" value="1"/>
</dbReference>
<evidence type="ECO:0000256" key="3">
    <source>
        <dbReference type="ARBA" id="ARBA00022692"/>
    </source>
</evidence>
<proteinExistence type="predicted"/>
<reference evidence="12" key="3">
    <citation type="submission" date="2015-06" db="UniProtKB">
        <authorList>
            <consortium name="EnsemblMetazoa"/>
        </authorList>
    </citation>
    <scope>IDENTIFICATION</scope>
</reference>
<reference evidence="13" key="1">
    <citation type="submission" date="2012-12" db="EMBL/GenBank/DDBJ databases">
        <authorList>
            <person name="Hellsten U."/>
            <person name="Grimwood J."/>
            <person name="Chapman J.A."/>
            <person name="Shapiro H."/>
            <person name="Aerts A."/>
            <person name="Otillar R.P."/>
            <person name="Terry A.Y."/>
            <person name="Boore J.L."/>
            <person name="Simakov O."/>
            <person name="Marletaz F."/>
            <person name="Cho S.-J."/>
            <person name="Edsinger-Gonzales E."/>
            <person name="Havlak P."/>
            <person name="Kuo D.-H."/>
            <person name="Larsson T."/>
            <person name="Lv J."/>
            <person name="Arendt D."/>
            <person name="Savage R."/>
            <person name="Osoegawa K."/>
            <person name="de Jong P."/>
            <person name="Lindberg D.R."/>
            <person name="Seaver E.C."/>
            <person name="Weisblat D.A."/>
            <person name="Putnam N.H."/>
            <person name="Grigoriev I.V."/>
            <person name="Rokhsar D.S."/>
        </authorList>
    </citation>
    <scope>NUCLEOTIDE SEQUENCE</scope>
    <source>
        <strain evidence="13">I ESC-2004</strain>
    </source>
</reference>
<evidence type="ECO:0000313" key="12">
    <source>
        <dbReference type="EnsemblMetazoa" id="CapteP215668"/>
    </source>
</evidence>
<keyword evidence="7" id="KW-0675">Receptor</keyword>
<sequence length="147" mass="15871">MTPEVTTMSDQQSSPSPQESLAFSNVLMTSGLVGTFTSTIVFLPFRLILVTAIILGNVTTVLAIFKNHRLQTNTNWILCSLAVADTLNGIALLGFVVRSFIMPELLTSNVLIYEVLSLLDITPIAVSLSHLVAIAIDSNIKEHSNAL</sequence>
<evidence type="ECO:0000256" key="6">
    <source>
        <dbReference type="ARBA" id="ARBA00023136"/>
    </source>
</evidence>
<comment type="subcellular location">
    <subcellularLocation>
        <location evidence="1">Cell membrane</location>
        <topology evidence="1">Multi-pass membrane protein</topology>
    </subcellularLocation>
</comment>
<dbReference type="CDD" id="cd00637">
    <property type="entry name" value="7tm_classA_rhodopsin-like"/>
    <property type="match status" value="1"/>
</dbReference>
<evidence type="ECO:0000256" key="8">
    <source>
        <dbReference type="ARBA" id="ARBA00023224"/>
    </source>
</evidence>
<dbReference type="PRINTS" id="PR00237">
    <property type="entry name" value="GPCRRHODOPSN"/>
</dbReference>